<gene>
    <name evidence="5" type="ORF">DKX38_020997</name>
</gene>
<reference evidence="6" key="1">
    <citation type="journal article" date="2019" name="Gigascience">
        <title>De novo genome assembly of the endangered Acer yangbiense, a plant species with extremely small populations endemic to Yunnan Province, China.</title>
        <authorList>
            <person name="Yang J."/>
            <person name="Wariss H.M."/>
            <person name="Tao L."/>
            <person name="Zhang R."/>
            <person name="Yun Q."/>
            <person name="Hollingsworth P."/>
            <person name="Dao Z."/>
            <person name="Luo G."/>
            <person name="Guo H."/>
            <person name="Ma Y."/>
            <person name="Sun W."/>
        </authorList>
    </citation>
    <scope>NUCLEOTIDE SEQUENCE [LARGE SCALE GENOMIC DNA]</scope>
    <source>
        <strain evidence="6">cv. br00</strain>
    </source>
</reference>
<dbReference type="PANTHER" id="PTHR45708">
    <property type="entry name" value="ENDOCHITINASE"/>
    <property type="match status" value="1"/>
</dbReference>
<dbReference type="PROSITE" id="PS51910">
    <property type="entry name" value="GH18_2"/>
    <property type="match status" value="1"/>
</dbReference>
<keyword evidence="6" id="KW-1185">Reference proteome</keyword>
<keyword evidence="3" id="KW-0326">Glycosidase</keyword>
<evidence type="ECO:0000313" key="6">
    <source>
        <dbReference type="Proteomes" id="UP000326939"/>
    </source>
</evidence>
<keyword evidence="2" id="KW-0378">Hydrolase</keyword>
<sequence>MEMRVPWQRLVPRDYMSLLSIAFLSSFGRGRSPMMNLAGHCDPYSEGCTGLSSDIESCQSKGMKLMLSIGGGSRSYSLASSDDARQVATYIWNSFLGRQSSFLPLGPAVLDGVDFDVEGGTDLKFYSNSPCQYTSGDITNLEEVWKQWISDIPATKFFLGLPAFPEAAGSASSHQGGLISMAIDRVHCKARFLCFYNVFMGFFGLTVRNIKALKNTGGMKQLLLMTSMDINQWLNTVLLMTRKKLYRLIHFLSSQIVEVFVWKLGILFTINFHRVRALSKPTMEIVLRVLFLHRQTMD</sequence>
<dbReference type="InterPro" id="IPR050542">
    <property type="entry name" value="Glycosyl_Hydrlase18_Chitinase"/>
</dbReference>
<evidence type="ECO:0000256" key="3">
    <source>
        <dbReference type="ARBA" id="ARBA00023295"/>
    </source>
</evidence>
<proteinExistence type="predicted"/>
<evidence type="ECO:0000259" key="4">
    <source>
        <dbReference type="PROSITE" id="PS51910"/>
    </source>
</evidence>
<dbReference type="AlphaFoldDB" id="A0A5N5KB46"/>
<organism evidence="5 6">
    <name type="scientific">Salix brachista</name>
    <dbReference type="NCBI Taxonomy" id="2182728"/>
    <lineage>
        <taxon>Eukaryota</taxon>
        <taxon>Viridiplantae</taxon>
        <taxon>Streptophyta</taxon>
        <taxon>Embryophyta</taxon>
        <taxon>Tracheophyta</taxon>
        <taxon>Spermatophyta</taxon>
        <taxon>Magnoliopsida</taxon>
        <taxon>eudicotyledons</taxon>
        <taxon>Gunneridae</taxon>
        <taxon>Pentapetalae</taxon>
        <taxon>rosids</taxon>
        <taxon>fabids</taxon>
        <taxon>Malpighiales</taxon>
        <taxon>Salicaceae</taxon>
        <taxon>Saliceae</taxon>
        <taxon>Salix</taxon>
    </lineage>
</organism>
<dbReference type="PROSITE" id="PS01095">
    <property type="entry name" value="GH18_1"/>
    <property type="match status" value="1"/>
</dbReference>
<dbReference type="PANTHER" id="PTHR45708:SF65">
    <property type="entry name" value="CHITINASE"/>
    <property type="match status" value="1"/>
</dbReference>
<dbReference type="GO" id="GO:0008843">
    <property type="term" value="F:endochitinase activity"/>
    <property type="evidence" value="ECO:0007669"/>
    <property type="project" value="UniProtKB-EC"/>
</dbReference>
<comment type="caution">
    <text evidence="5">The sequence shown here is derived from an EMBL/GenBank/DDBJ whole genome shotgun (WGS) entry which is preliminary data.</text>
</comment>
<protein>
    <recommendedName>
        <fullName evidence="1">chitinase</fullName>
        <ecNumber evidence="1">3.2.1.14</ecNumber>
    </recommendedName>
</protein>
<dbReference type="EMBL" id="VDCV01000014">
    <property type="protein sequence ID" value="KAB5527150.1"/>
    <property type="molecule type" value="Genomic_DNA"/>
</dbReference>
<evidence type="ECO:0000256" key="1">
    <source>
        <dbReference type="ARBA" id="ARBA00012729"/>
    </source>
</evidence>
<dbReference type="Gene3D" id="3.20.20.80">
    <property type="entry name" value="Glycosidases"/>
    <property type="match status" value="2"/>
</dbReference>
<dbReference type="EC" id="3.2.1.14" evidence="1"/>
<feature type="domain" description="GH18" evidence="4">
    <location>
        <begin position="1"/>
        <end position="298"/>
    </location>
</feature>
<dbReference type="SUPFAM" id="SSF51445">
    <property type="entry name" value="(Trans)glycosidases"/>
    <property type="match status" value="1"/>
</dbReference>
<name>A0A5N5KB46_9ROSI</name>
<dbReference type="InterPro" id="IPR017853">
    <property type="entry name" value="GH"/>
</dbReference>
<evidence type="ECO:0000313" key="5">
    <source>
        <dbReference type="EMBL" id="KAB5527150.1"/>
    </source>
</evidence>
<dbReference type="InterPro" id="IPR001579">
    <property type="entry name" value="Glyco_hydro_18_chit_AS"/>
</dbReference>
<evidence type="ECO:0000256" key="2">
    <source>
        <dbReference type="ARBA" id="ARBA00022801"/>
    </source>
</evidence>
<dbReference type="InterPro" id="IPR001223">
    <property type="entry name" value="Glyco_hydro18_cat"/>
</dbReference>
<dbReference type="GO" id="GO:0005576">
    <property type="term" value="C:extracellular region"/>
    <property type="evidence" value="ECO:0007669"/>
    <property type="project" value="TreeGrafter"/>
</dbReference>
<dbReference type="Proteomes" id="UP000326939">
    <property type="component" value="Chromosome 14"/>
</dbReference>
<dbReference type="GO" id="GO:0005975">
    <property type="term" value="P:carbohydrate metabolic process"/>
    <property type="evidence" value="ECO:0007669"/>
    <property type="project" value="InterPro"/>
</dbReference>
<accession>A0A5N5KB46</accession>